<dbReference type="EMBL" id="BJXX01000047">
    <property type="protein sequence ID" value="GEN33529.1"/>
    <property type="molecule type" value="Genomic_DNA"/>
</dbReference>
<name>A0A511V3X3_9BACL</name>
<protein>
    <submittedName>
        <fullName evidence="2">Uncharacterized protein</fullName>
    </submittedName>
</protein>
<keyword evidence="3" id="KW-1185">Reference proteome</keyword>
<organism evidence="2 3">
    <name type="scientific">Aneurinibacillus danicus</name>
    <dbReference type="NCBI Taxonomy" id="267746"/>
    <lineage>
        <taxon>Bacteria</taxon>
        <taxon>Bacillati</taxon>
        <taxon>Bacillota</taxon>
        <taxon>Bacilli</taxon>
        <taxon>Bacillales</taxon>
        <taxon>Paenibacillaceae</taxon>
        <taxon>Aneurinibacillus group</taxon>
        <taxon>Aneurinibacillus</taxon>
    </lineage>
</organism>
<evidence type="ECO:0000256" key="1">
    <source>
        <dbReference type="SAM" id="Phobius"/>
    </source>
</evidence>
<dbReference type="RefSeq" id="WP_146808861.1">
    <property type="nucleotide sequence ID" value="NZ_BJXX01000047.1"/>
</dbReference>
<keyword evidence="1" id="KW-1133">Transmembrane helix</keyword>
<dbReference type="AlphaFoldDB" id="A0A511V3X3"/>
<dbReference type="OrthoDB" id="2969103at2"/>
<feature type="transmembrane region" description="Helical" evidence="1">
    <location>
        <begin position="64"/>
        <end position="89"/>
    </location>
</feature>
<keyword evidence="1" id="KW-0472">Membrane</keyword>
<gene>
    <name evidence="2" type="ORF">ADA01nite_09890</name>
</gene>
<reference evidence="2 3" key="1">
    <citation type="submission" date="2019-07" db="EMBL/GenBank/DDBJ databases">
        <title>Whole genome shotgun sequence of Aneurinibacillus danicus NBRC 102444.</title>
        <authorList>
            <person name="Hosoyama A."/>
            <person name="Uohara A."/>
            <person name="Ohji S."/>
            <person name="Ichikawa N."/>
        </authorList>
    </citation>
    <scope>NUCLEOTIDE SEQUENCE [LARGE SCALE GENOMIC DNA]</scope>
    <source>
        <strain evidence="2 3">NBRC 102444</strain>
    </source>
</reference>
<comment type="caution">
    <text evidence="2">The sequence shown here is derived from an EMBL/GenBank/DDBJ whole genome shotgun (WGS) entry which is preliminary data.</text>
</comment>
<keyword evidence="1" id="KW-0812">Transmembrane</keyword>
<evidence type="ECO:0000313" key="3">
    <source>
        <dbReference type="Proteomes" id="UP000321157"/>
    </source>
</evidence>
<dbReference type="Proteomes" id="UP000321157">
    <property type="component" value="Unassembled WGS sequence"/>
</dbReference>
<sequence>MKTKAWKVVLWMLAALFILLAIQWVMGMPGGPDMHAAHHGPPSFHPGYGHGRPHFMSEHHPAGMFYFIGTALSLVFWLALIAVIIGWLLKKRGTRHFNHAITEAPVSFYSYTTNPHQLDLLDEWEKKQANQTNHKEEQ</sequence>
<evidence type="ECO:0000313" key="2">
    <source>
        <dbReference type="EMBL" id="GEN33529.1"/>
    </source>
</evidence>
<proteinExistence type="predicted"/>
<accession>A0A511V3X3</accession>